<dbReference type="AlphaFoldDB" id="A0A1B6FXB2"/>
<evidence type="ECO:0000313" key="1">
    <source>
        <dbReference type="EMBL" id="JAS54832.1"/>
    </source>
</evidence>
<gene>
    <name evidence="1" type="ORF">g.44744</name>
</gene>
<proteinExistence type="predicted"/>
<protein>
    <submittedName>
        <fullName evidence="1">Uncharacterized protein</fullName>
    </submittedName>
</protein>
<feature type="non-terminal residue" evidence="1">
    <location>
        <position position="112"/>
    </location>
</feature>
<sequence>HNCGIYTLLHTTMFAENIRNHGCLMNNNIKPITHTMVVKKKLDIKLMSRCWGEVCVSPSQIISHIATIKLANSVSIQTESLDPLPQKTISISNTANISAVKFVNEPSSQPTK</sequence>
<dbReference type="EMBL" id="GECZ01014937">
    <property type="protein sequence ID" value="JAS54832.1"/>
    <property type="molecule type" value="Transcribed_RNA"/>
</dbReference>
<name>A0A1B6FXB2_9HEMI</name>
<organism evidence="1">
    <name type="scientific">Cuerna arida</name>
    <dbReference type="NCBI Taxonomy" id="1464854"/>
    <lineage>
        <taxon>Eukaryota</taxon>
        <taxon>Metazoa</taxon>
        <taxon>Ecdysozoa</taxon>
        <taxon>Arthropoda</taxon>
        <taxon>Hexapoda</taxon>
        <taxon>Insecta</taxon>
        <taxon>Pterygota</taxon>
        <taxon>Neoptera</taxon>
        <taxon>Paraneoptera</taxon>
        <taxon>Hemiptera</taxon>
        <taxon>Auchenorrhyncha</taxon>
        <taxon>Membracoidea</taxon>
        <taxon>Cicadellidae</taxon>
        <taxon>Cicadellinae</taxon>
        <taxon>Proconiini</taxon>
        <taxon>Cuerna</taxon>
    </lineage>
</organism>
<accession>A0A1B6FXB2</accession>
<feature type="non-terminal residue" evidence="1">
    <location>
        <position position="1"/>
    </location>
</feature>
<reference evidence="1" key="1">
    <citation type="submission" date="2015-11" db="EMBL/GenBank/DDBJ databases">
        <title>De novo transcriptome assembly of four potential Pierce s Disease insect vectors from Arizona vineyards.</title>
        <authorList>
            <person name="Tassone E.E."/>
        </authorList>
    </citation>
    <scope>NUCLEOTIDE SEQUENCE</scope>
</reference>